<accession>A0ACB9QPK1</accession>
<reference evidence="2" key="1">
    <citation type="journal article" date="2023" name="Front. Plant Sci.">
        <title>Chromosomal-level genome assembly of Melastoma candidum provides insights into trichome evolution.</title>
        <authorList>
            <person name="Zhong Y."/>
            <person name="Wu W."/>
            <person name="Sun C."/>
            <person name="Zou P."/>
            <person name="Liu Y."/>
            <person name="Dai S."/>
            <person name="Zhou R."/>
        </authorList>
    </citation>
    <scope>NUCLEOTIDE SEQUENCE [LARGE SCALE GENOMIC DNA]</scope>
</reference>
<organism evidence="1 2">
    <name type="scientific">Melastoma candidum</name>
    <dbReference type="NCBI Taxonomy" id="119954"/>
    <lineage>
        <taxon>Eukaryota</taxon>
        <taxon>Viridiplantae</taxon>
        <taxon>Streptophyta</taxon>
        <taxon>Embryophyta</taxon>
        <taxon>Tracheophyta</taxon>
        <taxon>Spermatophyta</taxon>
        <taxon>Magnoliopsida</taxon>
        <taxon>eudicotyledons</taxon>
        <taxon>Gunneridae</taxon>
        <taxon>Pentapetalae</taxon>
        <taxon>rosids</taxon>
        <taxon>malvids</taxon>
        <taxon>Myrtales</taxon>
        <taxon>Melastomataceae</taxon>
        <taxon>Melastomatoideae</taxon>
        <taxon>Melastomateae</taxon>
        <taxon>Melastoma</taxon>
    </lineage>
</organism>
<dbReference type="EMBL" id="CM042884">
    <property type="protein sequence ID" value="KAI4368117.1"/>
    <property type="molecule type" value="Genomic_DNA"/>
</dbReference>
<gene>
    <name evidence="1" type="ORF">MLD38_016713</name>
</gene>
<protein>
    <submittedName>
        <fullName evidence="1">Uncharacterized protein</fullName>
    </submittedName>
</protein>
<proteinExistence type="predicted"/>
<sequence length="743" mass="80465">MARFSMVIIILSLIIAASAPRLQGRELYMMESARLGLDNTLPLINPSMILSVLPKGDVPASGPSKKESGPLLVFLSKREVGSALTVHGRATMPGENPTHVVKPEPETLDGFPDGNQGRAMRPVVLADLNVDPPPPTADDSPLVTRSSVNDESSQEKSGAVLSREVDGVVVEGDSKKPKGSAARSRPKVGKLEPGLDCGGDADIDQPGQGTTASRDEKVSSLKTGLVHAARKMPKNAHVHFVLGVMYQRLGQPQKAVLAYEKALEILLRPEAEIDRSELISLVQIHQAQCILLESFAENKSNKEIETVELNEIMSKLKDSMHRDPRHAGVWNSLGLLLLKTGRLQSAISVLSFVSSMVPDNCDCLANLGIAHLQSGNIEESTKCFQELILKDQNHPAALVNYAALLLCKYGSSIPGPGAQAAETACHDKISAINMAKECLLTALKSDPKAPHIWTNLADAYFMLGDHRNSSRCLEKAAKLDPGCMATRYAVALHRVKDAERSQDPSEQLSWAGNEMASILREGDPAIVQGPVAWAGLAMVHKVQHEIIAAYGKEGVDLMDAEKCATHSLTQAISEEPEDALHWHQLGIHNLCTQQYKASQKYLKAAVARLRDCCAPWSNLGISLELSSEPSQAEAVYKQALSLAGPDHAHAIFSNLGILYRQQGQYDRAKAMLSKSLEIQPGYAPAFNNLGLVFVAEGHWGEARYCFERALESDPLLDAAKSNLVKAEAILKLCRTMDSCTVND</sequence>
<keyword evidence="2" id="KW-1185">Reference proteome</keyword>
<comment type="caution">
    <text evidence="1">The sequence shown here is derived from an EMBL/GenBank/DDBJ whole genome shotgun (WGS) entry which is preliminary data.</text>
</comment>
<dbReference type="Proteomes" id="UP001057402">
    <property type="component" value="Chromosome 5"/>
</dbReference>
<name>A0ACB9QPK1_9MYRT</name>
<evidence type="ECO:0000313" key="2">
    <source>
        <dbReference type="Proteomes" id="UP001057402"/>
    </source>
</evidence>
<evidence type="ECO:0000313" key="1">
    <source>
        <dbReference type="EMBL" id="KAI4368117.1"/>
    </source>
</evidence>